<gene>
    <name evidence="2" type="ORF">ETSY2_08100</name>
</gene>
<dbReference type="Proteomes" id="UP000019140">
    <property type="component" value="Unassembled WGS sequence"/>
</dbReference>
<keyword evidence="1" id="KW-0472">Membrane</keyword>
<protein>
    <submittedName>
        <fullName evidence="2">Uncharacterized protein</fullName>
    </submittedName>
</protein>
<keyword evidence="1" id="KW-0812">Transmembrane</keyword>
<proteinExistence type="predicted"/>
<feature type="transmembrane region" description="Helical" evidence="1">
    <location>
        <begin position="30"/>
        <end position="51"/>
    </location>
</feature>
<feature type="transmembrane region" description="Helical" evidence="1">
    <location>
        <begin position="72"/>
        <end position="96"/>
    </location>
</feature>
<sequence length="98" mass="10365">MTEIVAGMIAVLGLGAGVGAWLLGANMAESTGVVIGFLLPSVMLALVGAGLRTGQMGMKGNKIYRDKSPLKFWGVAIFYVLIGGIFFLFVLMMLLLRV</sequence>
<dbReference type="AlphaFoldDB" id="W4MDH1"/>
<evidence type="ECO:0000256" key="1">
    <source>
        <dbReference type="SAM" id="Phobius"/>
    </source>
</evidence>
<organism evidence="2 3">
    <name type="scientific">Candidatus Entotheonella gemina</name>
    <dbReference type="NCBI Taxonomy" id="1429439"/>
    <lineage>
        <taxon>Bacteria</taxon>
        <taxon>Pseudomonadati</taxon>
        <taxon>Nitrospinota/Tectimicrobiota group</taxon>
        <taxon>Candidatus Tectimicrobiota</taxon>
        <taxon>Candidatus Entotheonellia</taxon>
        <taxon>Candidatus Entotheonellales</taxon>
        <taxon>Candidatus Entotheonellaceae</taxon>
        <taxon>Candidatus Entotheonella</taxon>
    </lineage>
</organism>
<evidence type="ECO:0000313" key="3">
    <source>
        <dbReference type="Proteomes" id="UP000019140"/>
    </source>
</evidence>
<accession>W4MDH1</accession>
<comment type="caution">
    <text evidence="2">The sequence shown here is derived from an EMBL/GenBank/DDBJ whole genome shotgun (WGS) entry which is preliminary data.</text>
</comment>
<dbReference type="HOGENOM" id="CLU_2328546_0_0_7"/>
<keyword evidence="1" id="KW-1133">Transmembrane helix</keyword>
<keyword evidence="3" id="KW-1185">Reference proteome</keyword>
<name>W4MDH1_9BACT</name>
<dbReference type="EMBL" id="AZHX01000330">
    <property type="protein sequence ID" value="ETX07976.1"/>
    <property type="molecule type" value="Genomic_DNA"/>
</dbReference>
<evidence type="ECO:0000313" key="2">
    <source>
        <dbReference type="EMBL" id="ETX07976.1"/>
    </source>
</evidence>
<reference evidence="2 3" key="1">
    <citation type="journal article" date="2014" name="Nature">
        <title>An environmental bacterial taxon with a large and distinct metabolic repertoire.</title>
        <authorList>
            <person name="Wilson M.C."/>
            <person name="Mori T."/>
            <person name="Ruckert C."/>
            <person name="Uria A.R."/>
            <person name="Helf M.J."/>
            <person name="Takada K."/>
            <person name="Gernert C."/>
            <person name="Steffens U.A."/>
            <person name="Heycke N."/>
            <person name="Schmitt S."/>
            <person name="Rinke C."/>
            <person name="Helfrich E.J."/>
            <person name="Brachmann A.O."/>
            <person name="Gurgui C."/>
            <person name="Wakimoto T."/>
            <person name="Kracht M."/>
            <person name="Crusemann M."/>
            <person name="Hentschel U."/>
            <person name="Abe I."/>
            <person name="Matsunaga S."/>
            <person name="Kalinowski J."/>
            <person name="Takeyama H."/>
            <person name="Piel J."/>
        </authorList>
    </citation>
    <scope>NUCLEOTIDE SEQUENCE [LARGE SCALE GENOMIC DNA]</scope>
    <source>
        <strain evidence="3">TSY2</strain>
    </source>
</reference>